<gene>
    <name evidence="4" type="ORF">A2V91_07060</name>
</gene>
<dbReference type="Gene3D" id="3.30.450.20">
    <property type="entry name" value="PAS domain"/>
    <property type="match status" value="1"/>
</dbReference>
<dbReference type="CDD" id="cd00077">
    <property type="entry name" value="HDc"/>
    <property type="match status" value="1"/>
</dbReference>
<dbReference type="Pfam" id="PF13487">
    <property type="entry name" value="HD_5"/>
    <property type="match status" value="1"/>
</dbReference>
<dbReference type="SMART" id="SM00471">
    <property type="entry name" value="HDc"/>
    <property type="match status" value="1"/>
</dbReference>
<dbReference type="SMART" id="SM00091">
    <property type="entry name" value="PAS"/>
    <property type="match status" value="1"/>
</dbReference>
<dbReference type="PANTHER" id="PTHR43155:SF2">
    <property type="entry name" value="CYCLIC DI-GMP PHOSPHODIESTERASE PA4108"/>
    <property type="match status" value="1"/>
</dbReference>
<dbReference type="InterPro" id="IPR000700">
    <property type="entry name" value="PAS-assoc_C"/>
</dbReference>
<sequence>MADAPPEREPDPALTGTELDERERRAALLFMLEDLQASRAQIERARKEWADAFDAIRDPIFLHDKDFRIVRANRAYAKAAGMAIKDVIGKRYWEVFPKNEGPLPACARHMEKAEEEEEEEMTLPTGEVFVSRGFAIRDDEGRYVHSIHILEDITEKRRSAERLKETLTDTIRAIALTVEKRDPYTAGHQNKVAELCVAIGRELGLDESRLEGLRLGATIHDIGKVYIPAEILNRPGKLSKAEFEMIQTHPEVGYDIVKDVKFPWPVGEMIFQHHERLDGSGYPKGLKGDAIVLEARILAVADVVEAMSSHRPYRPAIGPDKALAEIEQHRGMLYDTAVADACLKLFRERGFRFD</sequence>
<dbReference type="NCBIfam" id="TIGR00229">
    <property type="entry name" value="sensory_box"/>
    <property type="match status" value="1"/>
</dbReference>
<dbReference type="Proteomes" id="UP000179334">
    <property type="component" value="Unassembled WGS sequence"/>
</dbReference>
<dbReference type="Gene3D" id="1.10.3210.10">
    <property type="entry name" value="Hypothetical protein af1432"/>
    <property type="match status" value="1"/>
</dbReference>
<dbReference type="EMBL" id="MFSR01000099">
    <property type="protein sequence ID" value="OGI37095.1"/>
    <property type="molecule type" value="Genomic_DNA"/>
</dbReference>
<feature type="domain" description="PAC" evidence="2">
    <location>
        <begin position="115"/>
        <end position="165"/>
    </location>
</feature>
<evidence type="ECO:0000259" key="3">
    <source>
        <dbReference type="PROSITE" id="PS51832"/>
    </source>
</evidence>
<dbReference type="Pfam" id="PF08448">
    <property type="entry name" value="PAS_4"/>
    <property type="match status" value="1"/>
</dbReference>
<feature type="domain" description="HD-GYP" evidence="3">
    <location>
        <begin position="163"/>
        <end position="354"/>
    </location>
</feature>
<dbReference type="GO" id="GO:0008081">
    <property type="term" value="F:phosphoric diester hydrolase activity"/>
    <property type="evidence" value="ECO:0007669"/>
    <property type="project" value="UniProtKB-ARBA"/>
</dbReference>
<dbReference type="PROSITE" id="PS50112">
    <property type="entry name" value="PAS"/>
    <property type="match status" value="1"/>
</dbReference>
<dbReference type="CDD" id="cd00130">
    <property type="entry name" value="PAS"/>
    <property type="match status" value="1"/>
</dbReference>
<dbReference type="InterPro" id="IPR003607">
    <property type="entry name" value="HD/PDEase_dom"/>
</dbReference>
<comment type="caution">
    <text evidence="4">The sequence shown here is derived from an EMBL/GenBank/DDBJ whole genome shotgun (WGS) entry which is preliminary data.</text>
</comment>
<dbReference type="PANTHER" id="PTHR43155">
    <property type="entry name" value="CYCLIC DI-GMP PHOSPHODIESTERASE PA4108-RELATED"/>
    <property type="match status" value="1"/>
</dbReference>
<evidence type="ECO:0000259" key="1">
    <source>
        <dbReference type="PROSITE" id="PS50112"/>
    </source>
</evidence>
<protein>
    <recommendedName>
        <fullName evidence="6">PAS domain S-box protein</fullName>
    </recommendedName>
</protein>
<dbReference type="AlphaFoldDB" id="A0A1F6SWI9"/>
<evidence type="ECO:0000259" key="2">
    <source>
        <dbReference type="PROSITE" id="PS50113"/>
    </source>
</evidence>
<dbReference type="InterPro" id="IPR037522">
    <property type="entry name" value="HD_GYP_dom"/>
</dbReference>
<feature type="domain" description="PAS" evidence="1">
    <location>
        <begin position="45"/>
        <end position="90"/>
    </location>
</feature>
<name>A0A1F6SWI9_9PROT</name>
<accession>A0A1F6SWI9</accession>
<dbReference type="SUPFAM" id="SSF55785">
    <property type="entry name" value="PYP-like sensor domain (PAS domain)"/>
    <property type="match status" value="1"/>
</dbReference>
<reference evidence="4 5" key="1">
    <citation type="journal article" date="2016" name="Nat. Commun.">
        <title>Thousands of microbial genomes shed light on interconnected biogeochemical processes in an aquifer system.</title>
        <authorList>
            <person name="Anantharaman K."/>
            <person name="Brown C.T."/>
            <person name="Hug L.A."/>
            <person name="Sharon I."/>
            <person name="Castelle C.J."/>
            <person name="Probst A.J."/>
            <person name="Thomas B.C."/>
            <person name="Singh A."/>
            <person name="Wilkins M.J."/>
            <person name="Karaoz U."/>
            <person name="Brodie E.L."/>
            <person name="Williams K.H."/>
            <person name="Hubbard S.S."/>
            <person name="Banfield J.F."/>
        </authorList>
    </citation>
    <scope>NUCLEOTIDE SEQUENCE [LARGE SCALE GENOMIC DNA]</scope>
</reference>
<dbReference type="SUPFAM" id="SSF109604">
    <property type="entry name" value="HD-domain/PDEase-like"/>
    <property type="match status" value="1"/>
</dbReference>
<dbReference type="InterPro" id="IPR000014">
    <property type="entry name" value="PAS"/>
</dbReference>
<dbReference type="InterPro" id="IPR035965">
    <property type="entry name" value="PAS-like_dom_sf"/>
</dbReference>
<evidence type="ECO:0008006" key="6">
    <source>
        <dbReference type="Google" id="ProtNLM"/>
    </source>
</evidence>
<dbReference type="PROSITE" id="PS51832">
    <property type="entry name" value="HD_GYP"/>
    <property type="match status" value="1"/>
</dbReference>
<evidence type="ECO:0000313" key="4">
    <source>
        <dbReference type="EMBL" id="OGI37095.1"/>
    </source>
</evidence>
<dbReference type="PROSITE" id="PS50113">
    <property type="entry name" value="PAC"/>
    <property type="match status" value="1"/>
</dbReference>
<proteinExistence type="predicted"/>
<evidence type="ECO:0000313" key="5">
    <source>
        <dbReference type="Proteomes" id="UP000179334"/>
    </source>
</evidence>
<dbReference type="InterPro" id="IPR013656">
    <property type="entry name" value="PAS_4"/>
</dbReference>
<organism evidence="4 5">
    <name type="scientific">Candidatus Muproteobacteria bacterium RBG_16_64_10</name>
    <dbReference type="NCBI Taxonomy" id="1817757"/>
    <lineage>
        <taxon>Bacteria</taxon>
        <taxon>Pseudomonadati</taxon>
        <taxon>Pseudomonadota</taxon>
        <taxon>Candidatus Muproteobacteria</taxon>
    </lineage>
</organism>